<keyword evidence="4" id="KW-1185">Reference proteome</keyword>
<keyword evidence="1" id="KW-0812">Transmembrane</keyword>
<proteinExistence type="predicted"/>
<protein>
    <submittedName>
        <fullName evidence="3">DUF4179 domain-containing protein</fullName>
    </submittedName>
</protein>
<dbReference type="Pfam" id="PF13786">
    <property type="entry name" value="DUF4179"/>
    <property type="match status" value="1"/>
</dbReference>
<dbReference type="RefSeq" id="WP_216440866.1">
    <property type="nucleotide sequence ID" value="NZ_JAHLQF010000005.1"/>
</dbReference>
<gene>
    <name evidence="3" type="ORF">KQI86_18245</name>
</gene>
<dbReference type="InterPro" id="IPR025436">
    <property type="entry name" value="DUF4179"/>
</dbReference>
<comment type="caution">
    <text evidence="3">The sequence shown here is derived from an EMBL/GenBank/DDBJ whole genome shotgun (WGS) entry which is preliminary data.</text>
</comment>
<feature type="domain" description="DUF4179" evidence="2">
    <location>
        <begin position="44"/>
        <end position="131"/>
    </location>
</feature>
<keyword evidence="1" id="KW-1133">Transmembrane helix</keyword>
<dbReference type="Proteomes" id="UP000726170">
    <property type="component" value="Unassembled WGS sequence"/>
</dbReference>
<evidence type="ECO:0000259" key="2">
    <source>
        <dbReference type="Pfam" id="PF13786"/>
    </source>
</evidence>
<sequence length="337" mass="38956">MKDIYEHFNEISLDLDLIEKEDINVDDITIGRIKNKFKNSINKKNNRKIKVLVASLALTMGICAVTLNNSVLADKLPNINIGTFFSNFNYNGKFQDYAEVIGETKSDKGYEVTLDEIVMDDYSLMIIYTIKAEEKVEELINEEGAVSIYAPDKSIKINNKEIRGAAGGNYRIINDNTVQVMMDYDVEKNDIPNNFSMDISFNKINNISGDWRFKFNASKNKIEDTIKTYDINEKYTFEDDTGEEIELIVDKITFSSISTVITFKTDKEFEYYYIDFIGEEKINHRGSSLSRKELRLGHKYEAIFKLDYVEEIPEKISIEYNKKDGYKTKVAEINLKE</sequence>
<evidence type="ECO:0000256" key="1">
    <source>
        <dbReference type="SAM" id="Phobius"/>
    </source>
</evidence>
<reference evidence="3 4" key="1">
    <citation type="submission" date="2021-06" db="EMBL/GenBank/DDBJ databases">
        <authorList>
            <person name="Sun Q."/>
            <person name="Li D."/>
        </authorList>
    </citation>
    <scope>NUCLEOTIDE SEQUENCE [LARGE SCALE GENOMIC DNA]</scope>
    <source>
        <strain evidence="3 4">MSJ-11</strain>
    </source>
</reference>
<dbReference type="EMBL" id="JAHLQF010000005">
    <property type="protein sequence ID" value="MBU5486259.1"/>
    <property type="molecule type" value="Genomic_DNA"/>
</dbReference>
<keyword evidence="1" id="KW-0472">Membrane</keyword>
<accession>A0ABS6EM09</accession>
<feature type="transmembrane region" description="Helical" evidence="1">
    <location>
        <begin position="49"/>
        <end position="67"/>
    </location>
</feature>
<name>A0ABS6EM09_9CLOT</name>
<evidence type="ECO:0000313" key="4">
    <source>
        <dbReference type="Proteomes" id="UP000726170"/>
    </source>
</evidence>
<evidence type="ECO:0000313" key="3">
    <source>
        <dbReference type="EMBL" id="MBU5486259.1"/>
    </source>
</evidence>
<organism evidence="3 4">
    <name type="scientific">Clostridium mobile</name>
    <dbReference type="NCBI Taxonomy" id="2841512"/>
    <lineage>
        <taxon>Bacteria</taxon>
        <taxon>Bacillati</taxon>
        <taxon>Bacillota</taxon>
        <taxon>Clostridia</taxon>
        <taxon>Eubacteriales</taxon>
        <taxon>Clostridiaceae</taxon>
        <taxon>Clostridium</taxon>
    </lineage>
</organism>